<dbReference type="Proteomes" id="UP001530315">
    <property type="component" value="Unassembled WGS sequence"/>
</dbReference>
<name>A0ABD3QGP2_9STRA</name>
<feature type="compositionally biased region" description="Low complexity" evidence="1">
    <location>
        <begin position="548"/>
        <end position="563"/>
    </location>
</feature>
<feature type="compositionally biased region" description="Low complexity" evidence="1">
    <location>
        <begin position="578"/>
        <end position="613"/>
    </location>
</feature>
<feature type="region of interest" description="Disordered" evidence="1">
    <location>
        <begin position="28"/>
        <end position="60"/>
    </location>
</feature>
<dbReference type="PANTHER" id="PTHR35711">
    <property type="entry name" value="EXPRESSED PROTEIN"/>
    <property type="match status" value="1"/>
</dbReference>
<dbReference type="EMBL" id="JALLAZ020000276">
    <property type="protein sequence ID" value="KAL3798926.1"/>
    <property type="molecule type" value="Genomic_DNA"/>
</dbReference>
<feature type="region of interest" description="Disordered" evidence="1">
    <location>
        <begin position="107"/>
        <end position="177"/>
    </location>
</feature>
<dbReference type="AlphaFoldDB" id="A0ABD3QGP2"/>
<feature type="compositionally biased region" description="Acidic residues" evidence="1">
    <location>
        <begin position="696"/>
        <end position="710"/>
    </location>
</feature>
<organism evidence="2 3">
    <name type="scientific">Stephanodiscus triporus</name>
    <dbReference type="NCBI Taxonomy" id="2934178"/>
    <lineage>
        <taxon>Eukaryota</taxon>
        <taxon>Sar</taxon>
        <taxon>Stramenopiles</taxon>
        <taxon>Ochrophyta</taxon>
        <taxon>Bacillariophyta</taxon>
        <taxon>Coscinodiscophyceae</taxon>
        <taxon>Thalassiosirophycidae</taxon>
        <taxon>Stephanodiscales</taxon>
        <taxon>Stephanodiscaceae</taxon>
        <taxon>Stephanodiscus</taxon>
    </lineage>
</organism>
<feature type="region of interest" description="Disordered" evidence="1">
    <location>
        <begin position="470"/>
        <end position="729"/>
    </location>
</feature>
<reference evidence="2 3" key="1">
    <citation type="submission" date="2024-10" db="EMBL/GenBank/DDBJ databases">
        <title>Updated reference genomes for cyclostephanoid diatoms.</title>
        <authorList>
            <person name="Roberts W.R."/>
            <person name="Alverson A.J."/>
        </authorList>
    </citation>
    <scope>NUCLEOTIDE SEQUENCE [LARGE SCALE GENOMIC DNA]</scope>
    <source>
        <strain evidence="2 3">AJA276-08</strain>
    </source>
</reference>
<feature type="region of interest" description="Disordered" evidence="1">
    <location>
        <begin position="359"/>
        <end position="391"/>
    </location>
</feature>
<feature type="compositionally biased region" description="Acidic residues" evidence="1">
    <location>
        <begin position="109"/>
        <end position="123"/>
    </location>
</feature>
<evidence type="ECO:0000313" key="2">
    <source>
        <dbReference type="EMBL" id="KAL3798926.1"/>
    </source>
</evidence>
<feature type="compositionally biased region" description="Gly residues" evidence="1">
    <location>
        <begin position="506"/>
        <end position="515"/>
    </location>
</feature>
<gene>
    <name evidence="2" type="ORF">ACHAW5_006086</name>
</gene>
<feature type="compositionally biased region" description="Gly residues" evidence="1">
    <location>
        <begin position="137"/>
        <end position="146"/>
    </location>
</feature>
<feature type="compositionally biased region" description="Low complexity" evidence="1">
    <location>
        <begin position="411"/>
        <end position="433"/>
    </location>
</feature>
<comment type="caution">
    <text evidence="2">The sequence shown here is derived from an EMBL/GenBank/DDBJ whole genome shotgun (WGS) entry which is preliminary data.</text>
</comment>
<proteinExistence type="predicted"/>
<feature type="region of interest" description="Disordered" evidence="1">
    <location>
        <begin position="403"/>
        <end position="450"/>
    </location>
</feature>
<feature type="compositionally biased region" description="Pro residues" evidence="1">
    <location>
        <begin position="641"/>
        <end position="653"/>
    </location>
</feature>
<feature type="region of interest" description="Disordered" evidence="1">
    <location>
        <begin position="309"/>
        <end position="337"/>
    </location>
</feature>
<feature type="compositionally biased region" description="Basic residues" evidence="1">
    <location>
        <begin position="614"/>
        <end position="624"/>
    </location>
</feature>
<sequence>MRPLDGCPIPVAQFASLSILLRCRLDVDKNDDDDDDDDDDDGEADEAAGPRSSSRRPSSLPRYVVAEERMVSLSPLATLPEMACRGCVDGLHRLVVAGGMLGRGMTTTIDDDVDDDIDDDASDDVGGGGPIPPGGDAVVGGGGGGARVTFHDDAKGGASTSASSYPRDDGDDRPSYAVSAYRPSRRDVGCASGMTLFYVAVRTGGTDRDDGDGDGDGDAPTTTTTTRALLDNCASALLPGISPGSLLDGRRRGDGDDDDDDDGVVGVVLLAVGVHGPAYDLYGGSPIPSALPARLRECMTTLASVDARRMMPPPSSLSSSSPPPPRDGANSETYPDPSNLRRLYAALLASLMDDDDGLMRDHDEIGTSSISATPSATDASGNRGVVVAGGGGGGVRKNKLFTFSRGGRGSSSGYASSGVIPSGGDDPPDSSGTSSGGRGRPSGASNAEIVRRTAQRLELISIVDDEMALPKYSNAGGGGGSGWGATPASPSTPAGMRSPRRSKAGGHVGGMGGSAPTGRFGRPPAPSDLSGFEYRPPSRRHRRGPHGGSSMSGATASASMMGSDDVSVATGGDDATAVTVGSRYTTSSSSASSSVPTLSKSTRDSSSAASAKSSRSRFLQRKRRDKGEGATMQQATDKPPLFSPHPRPHPQPAYDPFSMDDNFDDYEGNDKIVGGDDVYSSPTAQVMEAIGRRLSEEEEEGEEEEEEDEESARALQSIPKSAPSTPKEEHLTIMEPTENTVIGFSTNEEEETLAVVEPMGYLDVGLALNEDLTCEYHRSKLSSLSVEGTIQVSAKTRYEREPTPHQRQQPTAPFSLVFTDHSGHIKALQENKKFVEHVSQGGFANREFAYTIRVPREDEYFPVVRYKCGTSLRPVPIVSPPKRRAH</sequence>
<feature type="region of interest" description="Disordered" evidence="1">
    <location>
        <begin position="204"/>
        <end position="224"/>
    </location>
</feature>
<dbReference type="PANTHER" id="PTHR35711:SF1">
    <property type="entry name" value="ECTODERMAL, ISOFORM F"/>
    <property type="match status" value="1"/>
</dbReference>
<keyword evidence="3" id="KW-1185">Reference proteome</keyword>
<feature type="region of interest" description="Disordered" evidence="1">
    <location>
        <begin position="241"/>
        <end position="260"/>
    </location>
</feature>
<feature type="compositionally biased region" description="Acidic residues" evidence="1">
    <location>
        <begin position="29"/>
        <end position="46"/>
    </location>
</feature>
<protein>
    <submittedName>
        <fullName evidence="2">Uncharacterized protein</fullName>
    </submittedName>
</protein>
<accession>A0ABD3QGP2</accession>
<evidence type="ECO:0000313" key="3">
    <source>
        <dbReference type="Proteomes" id="UP001530315"/>
    </source>
</evidence>
<feature type="compositionally biased region" description="Pro residues" evidence="1">
    <location>
        <begin position="311"/>
        <end position="326"/>
    </location>
</feature>
<feature type="compositionally biased region" description="Low complexity" evidence="1">
    <location>
        <begin position="50"/>
        <end position="60"/>
    </location>
</feature>
<feature type="compositionally biased region" description="Polar residues" evidence="1">
    <location>
        <begin position="366"/>
        <end position="380"/>
    </location>
</feature>
<evidence type="ECO:0000256" key="1">
    <source>
        <dbReference type="SAM" id="MobiDB-lite"/>
    </source>
</evidence>